<comment type="subcellular location">
    <subcellularLocation>
        <location evidence="2">Cytoplasm</location>
    </subcellularLocation>
    <subcellularLocation>
        <location evidence="1">Peroxisome</location>
    </subcellularLocation>
</comment>
<accession>A0A152A5X3</accession>
<dbReference type="SMART" id="SM00028">
    <property type="entry name" value="TPR"/>
    <property type="match status" value="4"/>
</dbReference>
<keyword evidence="7" id="KW-0576">Peroxisome</keyword>
<name>A0A152A5X3_TIELA</name>
<dbReference type="GO" id="GO:0005829">
    <property type="term" value="C:cytosol"/>
    <property type="evidence" value="ECO:0007669"/>
    <property type="project" value="TreeGrafter"/>
</dbReference>
<dbReference type="GO" id="GO:0005052">
    <property type="term" value="F:peroxisome matrix targeting signal-1 binding"/>
    <property type="evidence" value="ECO:0007669"/>
    <property type="project" value="TreeGrafter"/>
</dbReference>
<proteinExistence type="inferred from homology"/>
<evidence type="ECO:0000256" key="2">
    <source>
        <dbReference type="ARBA" id="ARBA00004496"/>
    </source>
</evidence>
<evidence type="ECO:0000313" key="10">
    <source>
        <dbReference type="Proteomes" id="UP000076078"/>
    </source>
</evidence>
<protein>
    <submittedName>
        <fullName evidence="9">Tetratricopeptide-like helical domain-containing protein (TPR)</fullName>
    </submittedName>
</protein>
<dbReference type="Proteomes" id="UP000076078">
    <property type="component" value="Unassembled WGS sequence"/>
</dbReference>
<organism evidence="9 10">
    <name type="scientific">Tieghemostelium lacteum</name>
    <name type="common">Slime mold</name>
    <name type="synonym">Dictyostelium lacteum</name>
    <dbReference type="NCBI Taxonomy" id="361077"/>
    <lineage>
        <taxon>Eukaryota</taxon>
        <taxon>Amoebozoa</taxon>
        <taxon>Evosea</taxon>
        <taxon>Eumycetozoa</taxon>
        <taxon>Dictyostelia</taxon>
        <taxon>Dictyosteliales</taxon>
        <taxon>Raperosteliaceae</taxon>
        <taxon>Tieghemostelium</taxon>
    </lineage>
</organism>
<dbReference type="InParanoid" id="A0A152A5X3"/>
<keyword evidence="5" id="KW-0677">Repeat</keyword>
<dbReference type="Pfam" id="PF13432">
    <property type="entry name" value="TPR_16"/>
    <property type="match status" value="2"/>
</dbReference>
<evidence type="ECO:0000313" key="9">
    <source>
        <dbReference type="EMBL" id="KYR01636.1"/>
    </source>
</evidence>
<feature type="repeat" description="TPR" evidence="8">
    <location>
        <begin position="172"/>
        <end position="205"/>
    </location>
</feature>
<dbReference type="InterPro" id="IPR024111">
    <property type="entry name" value="PEX5/PEX5L"/>
</dbReference>
<dbReference type="InterPro" id="IPR019734">
    <property type="entry name" value="TPR_rpt"/>
</dbReference>
<evidence type="ECO:0000256" key="4">
    <source>
        <dbReference type="ARBA" id="ARBA00022490"/>
    </source>
</evidence>
<dbReference type="InterPro" id="IPR011990">
    <property type="entry name" value="TPR-like_helical_dom_sf"/>
</dbReference>
<dbReference type="Gene3D" id="1.25.40.10">
    <property type="entry name" value="Tetratricopeptide repeat domain"/>
    <property type="match status" value="1"/>
</dbReference>
<feature type="repeat" description="TPR" evidence="8">
    <location>
        <begin position="240"/>
        <end position="273"/>
    </location>
</feature>
<gene>
    <name evidence="9" type="ORF">DLAC_01638</name>
</gene>
<evidence type="ECO:0000256" key="7">
    <source>
        <dbReference type="ARBA" id="ARBA00023140"/>
    </source>
</evidence>
<feature type="repeat" description="TPR" evidence="8">
    <location>
        <begin position="40"/>
        <end position="73"/>
    </location>
</feature>
<evidence type="ECO:0000256" key="6">
    <source>
        <dbReference type="ARBA" id="ARBA00022803"/>
    </source>
</evidence>
<evidence type="ECO:0000256" key="1">
    <source>
        <dbReference type="ARBA" id="ARBA00004275"/>
    </source>
</evidence>
<keyword evidence="6 8" id="KW-0802">TPR repeat</keyword>
<evidence type="ECO:0000256" key="3">
    <source>
        <dbReference type="ARBA" id="ARBA00005348"/>
    </source>
</evidence>
<dbReference type="PANTHER" id="PTHR10130">
    <property type="entry name" value="PEROXISOMAL TARGETING SIGNAL 1 RECEPTOR PEX5"/>
    <property type="match status" value="1"/>
</dbReference>
<dbReference type="OMA" id="SESWIHT"/>
<evidence type="ECO:0000256" key="8">
    <source>
        <dbReference type="PROSITE-ProRule" id="PRU00339"/>
    </source>
</evidence>
<dbReference type="PROSITE" id="PS50005">
    <property type="entry name" value="TPR"/>
    <property type="match status" value="4"/>
</dbReference>
<dbReference type="SUPFAM" id="SSF48452">
    <property type="entry name" value="TPR-like"/>
    <property type="match status" value="1"/>
</dbReference>
<evidence type="ECO:0000256" key="5">
    <source>
        <dbReference type="ARBA" id="ARBA00022737"/>
    </source>
</evidence>
<feature type="repeat" description="TPR" evidence="8">
    <location>
        <begin position="206"/>
        <end position="239"/>
    </location>
</feature>
<dbReference type="EMBL" id="LODT01000006">
    <property type="protein sequence ID" value="KYR01636.1"/>
    <property type="molecule type" value="Genomic_DNA"/>
</dbReference>
<sequence length="312" mass="35757">MTDKDIASKEGSWKELIRKGDIVDSTKILEDEVKKTPDNSMAWMYLGTVYAEDDKDTEALRALETSVKLDPNNLAARVLLSVSLANELQLERSMDVLYQWIKRNPMYSAIANQYTYNEKQNDTAPQSMVNPFIDEDNPFLYQLDTIGIEYKQKTIIDMFTEASRVNLENPDPDVHIILGILDNVRSDYESAVNHFKLALEIRPDDYQLWNKLGATLTNGSRPQEALSSYYKALEINPSYVRARANLGIAFMNMADYPNAAKNLLHAISMRPNVPNHMWDTLTNIFLILHRDDLVTKSRQKDVSLLQDDLELF</sequence>
<reference evidence="9 10" key="1">
    <citation type="submission" date="2015-12" db="EMBL/GenBank/DDBJ databases">
        <title>Dictyostelia acquired genes for synthesis and detection of signals that induce cell-type specialization by lateral gene transfer from prokaryotes.</title>
        <authorList>
            <person name="Gloeckner G."/>
            <person name="Schaap P."/>
        </authorList>
    </citation>
    <scope>NUCLEOTIDE SEQUENCE [LARGE SCALE GENOMIC DNA]</scope>
    <source>
        <strain evidence="9 10">TK</strain>
    </source>
</reference>
<dbReference type="STRING" id="361077.A0A152A5X3"/>
<dbReference type="AlphaFoldDB" id="A0A152A5X3"/>
<comment type="caution">
    <text evidence="9">The sequence shown here is derived from an EMBL/GenBank/DDBJ whole genome shotgun (WGS) entry which is preliminary data.</text>
</comment>
<keyword evidence="10" id="KW-1185">Reference proteome</keyword>
<keyword evidence="4" id="KW-0963">Cytoplasm</keyword>
<dbReference type="GO" id="GO:0005778">
    <property type="term" value="C:peroxisomal membrane"/>
    <property type="evidence" value="ECO:0007669"/>
    <property type="project" value="TreeGrafter"/>
</dbReference>
<dbReference type="GO" id="GO:0016560">
    <property type="term" value="P:protein import into peroxisome matrix, docking"/>
    <property type="evidence" value="ECO:0007669"/>
    <property type="project" value="TreeGrafter"/>
</dbReference>
<dbReference type="OrthoDB" id="15716at2759"/>
<dbReference type="PANTHER" id="PTHR10130:SF0">
    <property type="entry name" value="GH08708P"/>
    <property type="match status" value="1"/>
</dbReference>
<comment type="similarity">
    <text evidence="3">Belongs to the peroxisomal targeting signal receptor family.</text>
</comment>